<dbReference type="AlphaFoldDB" id="A0A937D7V1"/>
<evidence type="ECO:0000313" key="1">
    <source>
        <dbReference type="EMBL" id="MBL0422393.1"/>
    </source>
</evidence>
<dbReference type="EMBL" id="JAEQNA010000008">
    <property type="protein sequence ID" value="MBL0422393.1"/>
    <property type="molecule type" value="Genomic_DNA"/>
</dbReference>
<accession>A0A937D7V1</accession>
<keyword evidence="2" id="KW-1185">Reference proteome</keyword>
<gene>
    <name evidence="1" type="ORF">JI739_18740</name>
</gene>
<dbReference type="Proteomes" id="UP000613011">
    <property type="component" value="Unassembled WGS sequence"/>
</dbReference>
<comment type="caution">
    <text evidence="1">The sequence shown here is derived from an EMBL/GenBank/DDBJ whole genome shotgun (WGS) entry which is preliminary data.</text>
</comment>
<organism evidence="1 2">
    <name type="scientific">Ramlibacter aurantiacus</name>
    <dbReference type="NCBI Taxonomy" id="2801330"/>
    <lineage>
        <taxon>Bacteria</taxon>
        <taxon>Pseudomonadati</taxon>
        <taxon>Pseudomonadota</taxon>
        <taxon>Betaproteobacteria</taxon>
        <taxon>Burkholderiales</taxon>
        <taxon>Comamonadaceae</taxon>
        <taxon>Ramlibacter</taxon>
    </lineage>
</organism>
<reference evidence="1" key="1">
    <citation type="submission" date="2021-01" db="EMBL/GenBank/DDBJ databases">
        <title>Ramlibacter sp. strain AW1 16S ribosomal RNA gene Genome sequencing and assembly.</title>
        <authorList>
            <person name="Kang M."/>
        </authorList>
    </citation>
    <scope>NUCLEOTIDE SEQUENCE</scope>
    <source>
        <strain evidence="1">AW1</strain>
    </source>
</reference>
<dbReference type="RefSeq" id="WP_201685475.1">
    <property type="nucleotide sequence ID" value="NZ_JAEQNA010000008.1"/>
</dbReference>
<evidence type="ECO:0000313" key="2">
    <source>
        <dbReference type="Proteomes" id="UP000613011"/>
    </source>
</evidence>
<sequence length="130" mass="14342">MRLVRNSRRVTEEQFQAACDVAAAVFAGQLTTAQGVQRLDEEHGVNPTSAGDFIYDYRCLVEGRGFPRGMSAAAMHHFLAQIHMQHGDVGLSRALGALEQHIQYFASRGKRLKSQQAVHDAFLACLASRN</sequence>
<proteinExistence type="predicted"/>
<name>A0A937D7V1_9BURK</name>
<protein>
    <submittedName>
        <fullName evidence="1">Uncharacterized protein</fullName>
    </submittedName>
</protein>